<dbReference type="InterPro" id="IPR036322">
    <property type="entry name" value="WD40_repeat_dom_sf"/>
</dbReference>
<dbReference type="InterPro" id="IPR007582">
    <property type="entry name" value="TFIID_NTD2"/>
</dbReference>
<feature type="repeat" description="WD" evidence="6">
    <location>
        <begin position="394"/>
        <end position="435"/>
    </location>
</feature>
<dbReference type="AlphaFoldDB" id="A0A6J2XDE1"/>
<feature type="repeat" description="WD" evidence="6">
    <location>
        <begin position="310"/>
        <end position="351"/>
    </location>
</feature>
<dbReference type="PANTHER" id="PTHR19879">
    <property type="entry name" value="TRANSCRIPTION INITIATION FACTOR TFIID"/>
    <property type="match status" value="1"/>
</dbReference>
<evidence type="ECO:0000313" key="9">
    <source>
        <dbReference type="Proteomes" id="UP000504635"/>
    </source>
</evidence>
<dbReference type="SMART" id="SM00320">
    <property type="entry name" value="WD40"/>
    <property type="match status" value="5"/>
</dbReference>
<evidence type="ECO:0000256" key="4">
    <source>
        <dbReference type="ARBA" id="ARBA00022737"/>
    </source>
</evidence>
<dbReference type="PROSITE" id="PS50082">
    <property type="entry name" value="WD_REPEATS_2"/>
    <property type="match status" value="4"/>
</dbReference>
<dbReference type="GO" id="GO:0006367">
    <property type="term" value="P:transcription initiation at RNA polymerase II promoter"/>
    <property type="evidence" value="ECO:0007669"/>
    <property type="project" value="TreeGrafter"/>
</dbReference>
<feature type="repeat" description="WD" evidence="6">
    <location>
        <begin position="352"/>
        <end position="393"/>
    </location>
</feature>
<dbReference type="OrthoDB" id="10266330at2759"/>
<evidence type="ECO:0000256" key="6">
    <source>
        <dbReference type="PROSITE-ProRule" id="PRU00221"/>
    </source>
</evidence>
<feature type="domain" description="Anaphase-promoting complex subunit 4-like WD40" evidence="8">
    <location>
        <begin position="440"/>
        <end position="492"/>
    </location>
</feature>
<keyword evidence="5" id="KW-0539">Nucleus</keyword>
<dbReference type="Proteomes" id="UP000504635">
    <property type="component" value="Unplaced"/>
</dbReference>
<dbReference type="InterPro" id="IPR020472">
    <property type="entry name" value="WD40_PAC1"/>
</dbReference>
<dbReference type="Pfam" id="PF04494">
    <property type="entry name" value="TFIID_NTD2"/>
    <property type="match status" value="1"/>
</dbReference>
<name>A0A6J2XDE1_SITOR</name>
<dbReference type="InterPro" id="IPR015943">
    <property type="entry name" value="WD40/YVTN_repeat-like_dom_sf"/>
</dbReference>
<keyword evidence="9" id="KW-1185">Reference proteome</keyword>
<dbReference type="PANTHER" id="PTHR19879:SF1">
    <property type="entry name" value="CANNONBALL-RELATED"/>
    <property type="match status" value="1"/>
</dbReference>
<evidence type="ECO:0000259" key="8">
    <source>
        <dbReference type="Pfam" id="PF12894"/>
    </source>
</evidence>
<evidence type="ECO:0000256" key="3">
    <source>
        <dbReference type="ARBA" id="ARBA00022574"/>
    </source>
</evidence>
<feature type="repeat" description="WD" evidence="6">
    <location>
        <begin position="436"/>
        <end position="477"/>
    </location>
</feature>
<evidence type="ECO:0000256" key="2">
    <source>
        <dbReference type="ARBA" id="ARBA00009435"/>
    </source>
</evidence>
<feature type="domain" description="TFIID subunit TAF5 NTD2" evidence="7">
    <location>
        <begin position="75"/>
        <end position="192"/>
    </location>
</feature>
<dbReference type="InParanoid" id="A0A6J2XDE1"/>
<evidence type="ECO:0000313" key="10">
    <source>
        <dbReference type="RefSeq" id="XP_030748804.1"/>
    </source>
</evidence>
<dbReference type="InterPro" id="IPR037264">
    <property type="entry name" value="TFIID_NTD2_sf"/>
</dbReference>
<dbReference type="CDD" id="cd00200">
    <property type="entry name" value="WD40"/>
    <property type="match status" value="1"/>
</dbReference>
<keyword evidence="4" id="KW-0677">Repeat</keyword>
<dbReference type="Gene3D" id="2.130.10.10">
    <property type="entry name" value="YVTN repeat-like/Quinoprotein amine dehydrogenase"/>
    <property type="match status" value="1"/>
</dbReference>
<dbReference type="GeneID" id="115876901"/>
<dbReference type="InterPro" id="IPR024977">
    <property type="entry name" value="Apc4-like_WD40_dom"/>
</dbReference>
<dbReference type="Pfam" id="PF00400">
    <property type="entry name" value="WD40"/>
    <property type="match status" value="3"/>
</dbReference>
<accession>A0A6J2XDE1</accession>
<comment type="similarity">
    <text evidence="2">Belongs to the WD repeat TAF5 family.</text>
</comment>
<dbReference type="RefSeq" id="XP_030748804.1">
    <property type="nucleotide sequence ID" value="XM_030892944.1"/>
</dbReference>
<dbReference type="PRINTS" id="PR00320">
    <property type="entry name" value="GPROTEINBRPT"/>
</dbReference>
<dbReference type="Pfam" id="PF12894">
    <property type="entry name" value="ANAPC4_WD40"/>
    <property type="match status" value="1"/>
</dbReference>
<keyword evidence="3 6" id="KW-0853">WD repeat</keyword>
<organism evidence="9 10">
    <name type="scientific">Sitophilus oryzae</name>
    <name type="common">Rice weevil</name>
    <name type="synonym">Curculio oryzae</name>
    <dbReference type="NCBI Taxonomy" id="7048"/>
    <lineage>
        <taxon>Eukaryota</taxon>
        <taxon>Metazoa</taxon>
        <taxon>Ecdysozoa</taxon>
        <taxon>Arthropoda</taxon>
        <taxon>Hexapoda</taxon>
        <taxon>Insecta</taxon>
        <taxon>Pterygota</taxon>
        <taxon>Neoptera</taxon>
        <taxon>Endopterygota</taxon>
        <taxon>Coleoptera</taxon>
        <taxon>Polyphaga</taxon>
        <taxon>Cucujiformia</taxon>
        <taxon>Curculionidae</taxon>
        <taxon>Dryophthorinae</taxon>
        <taxon>Sitophilus</taxon>
    </lineage>
</organism>
<dbReference type="SUPFAM" id="SSF160897">
    <property type="entry name" value="Taf5 N-terminal domain-like"/>
    <property type="match status" value="1"/>
</dbReference>
<dbReference type="Gene3D" id="1.25.40.500">
    <property type="entry name" value="TFIID subunit TAF5, NTD2 domain"/>
    <property type="match status" value="1"/>
</dbReference>
<dbReference type="InterPro" id="IPR001680">
    <property type="entry name" value="WD40_rpt"/>
</dbReference>
<evidence type="ECO:0000256" key="1">
    <source>
        <dbReference type="ARBA" id="ARBA00004123"/>
    </source>
</evidence>
<comment type="subcellular location">
    <subcellularLocation>
        <location evidence="1">Nucleus</location>
    </subcellularLocation>
</comment>
<dbReference type="KEGG" id="soy:115876901"/>
<dbReference type="GO" id="GO:0016251">
    <property type="term" value="F:RNA polymerase II general transcription initiation factor activity"/>
    <property type="evidence" value="ECO:0007669"/>
    <property type="project" value="TreeGrafter"/>
</dbReference>
<gene>
    <name evidence="10" type="primary">LOC115876901</name>
</gene>
<sequence length="570" mass="64377">MDDGRSEKHELKQNSHDKVKSVVAAYLNKRQFVDVKPRKSPRKVVLKQALLDNRISRCNSILFSFENDKDNTLLNEYGSMFQKFVYWLKDKIDTKQQCMDVEPLVGPLFCHLYLDLQDSGQAQLANSFYMNHIAKVDESKCDETVRNLLKSIHNADLRAKFRSAKVVVDINAESLLLLRKFVTQTCHVIFLHALQTWFELKTTKIKQQESCKTSVPKSDKFHEERQLIEVVNKDVNDELMKLHNAIQSVQKLPLGLCNVGIVNSKFDISCGLIKRQAGLMAYAESNALLVKSIKALDPPFGYEDLGHIKFTNHSRQIYCVSLSSNNDILCTGSADHTISIYSLKKLKILKKLLGHLGPVYTIALSPDSKYLLSGSADTTARLWSLQTGRLLRVFAGHFQAITSVDFHPNTLYVATGSADRNVRLWSLQKGDPVRLFHAARKEVYSVAFGPNGYLLAAASDDKVVRVYELASSKVVHEFRNEESVTCLLWSSNSKELCGGTLSGVVKVWDCSLKDKEKEIKDERDHTRGKKYNDSIFRRNTNGRILSLEFSLGTWACLTVPKLGHSPVDTS</sequence>
<reference evidence="10" key="1">
    <citation type="submission" date="2025-08" db="UniProtKB">
        <authorList>
            <consortium name="RefSeq"/>
        </authorList>
    </citation>
    <scope>IDENTIFICATION</scope>
    <source>
        <tissue evidence="10">Gonads</tissue>
    </source>
</reference>
<dbReference type="SUPFAM" id="SSF50978">
    <property type="entry name" value="WD40 repeat-like"/>
    <property type="match status" value="1"/>
</dbReference>
<protein>
    <submittedName>
        <fullName evidence="10">TAF5-like RNA polymerase II p300/CBP-associated factor-associated factor 65 kDa subunit 5L</fullName>
    </submittedName>
</protein>
<proteinExistence type="inferred from homology"/>
<dbReference type="GO" id="GO:0005669">
    <property type="term" value="C:transcription factor TFIID complex"/>
    <property type="evidence" value="ECO:0007669"/>
    <property type="project" value="TreeGrafter"/>
</dbReference>
<evidence type="ECO:0000256" key="5">
    <source>
        <dbReference type="ARBA" id="ARBA00023242"/>
    </source>
</evidence>
<evidence type="ECO:0000259" key="7">
    <source>
        <dbReference type="Pfam" id="PF04494"/>
    </source>
</evidence>
<dbReference type="PROSITE" id="PS50294">
    <property type="entry name" value="WD_REPEATS_REGION"/>
    <property type="match status" value="4"/>
</dbReference>